<evidence type="ECO:0000256" key="5">
    <source>
        <dbReference type="ARBA" id="ARBA00023015"/>
    </source>
</evidence>
<evidence type="ECO:0000259" key="12">
    <source>
        <dbReference type="PROSITE" id="PS51075"/>
    </source>
</evidence>
<keyword evidence="4" id="KW-0862">Zinc</keyword>
<keyword evidence="15" id="KW-1185">Reference proteome</keyword>
<dbReference type="SMART" id="SM00524">
    <property type="entry name" value="DWB"/>
    <property type="match status" value="1"/>
</dbReference>
<dbReference type="Proteomes" id="UP000299102">
    <property type="component" value="Unassembled WGS sequence"/>
</dbReference>
<dbReference type="GO" id="GO:0040024">
    <property type="term" value="P:dauer larval development"/>
    <property type="evidence" value="ECO:0007669"/>
    <property type="project" value="UniProtKB-ARBA"/>
</dbReference>
<name>A0A4C1SBS2_EUMVA</name>
<comment type="subcellular location">
    <subcellularLocation>
        <location evidence="9">Cytoplasm</location>
    </subcellularLocation>
    <subcellularLocation>
        <location evidence="9">Nucleus</location>
    </subcellularLocation>
</comment>
<feature type="region of interest" description="Disordered" evidence="11">
    <location>
        <begin position="407"/>
        <end position="476"/>
    </location>
</feature>
<keyword evidence="2 9" id="KW-0963">Cytoplasm</keyword>
<feature type="domain" description="MH1" evidence="12">
    <location>
        <begin position="14"/>
        <end position="138"/>
    </location>
</feature>
<dbReference type="PANTHER" id="PTHR13703">
    <property type="entry name" value="SMAD"/>
    <property type="match status" value="1"/>
</dbReference>
<dbReference type="InterPro" id="IPR003619">
    <property type="entry name" value="MAD_homology1_Dwarfin-type"/>
</dbReference>
<dbReference type="GO" id="GO:0050793">
    <property type="term" value="P:regulation of developmental process"/>
    <property type="evidence" value="ECO:0007669"/>
    <property type="project" value="UniProtKB-ARBA"/>
</dbReference>
<evidence type="ECO:0000256" key="3">
    <source>
        <dbReference type="ARBA" id="ARBA00022723"/>
    </source>
</evidence>
<dbReference type="InterPro" id="IPR008984">
    <property type="entry name" value="SMAD_FHA_dom_sf"/>
</dbReference>
<evidence type="ECO:0000313" key="14">
    <source>
        <dbReference type="EMBL" id="GBO99612.1"/>
    </source>
</evidence>
<evidence type="ECO:0000256" key="1">
    <source>
        <dbReference type="ARBA" id="ARBA00005545"/>
    </source>
</evidence>
<keyword evidence="6" id="KW-0238">DNA-binding</keyword>
<dbReference type="GO" id="GO:0051239">
    <property type="term" value="P:regulation of multicellular organismal process"/>
    <property type="evidence" value="ECO:0007669"/>
    <property type="project" value="UniProtKB-ARBA"/>
</dbReference>
<dbReference type="PANTHER" id="PTHR13703:SF45">
    <property type="entry name" value="MOTHERS AGAINST DECAPENTAPLEGIC HOMOLOG"/>
    <property type="match status" value="1"/>
</dbReference>
<dbReference type="STRING" id="151549.A0A4C1SBS2"/>
<keyword evidence="5 9" id="KW-0805">Transcription regulation</keyword>
<dbReference type="PROSITE" id="PS51075">
    <property type="entry name" value="MH1"/>
    <property type="match status" value="1"/>
</dbReference>
<feature type="domain" description="MH2" evidence="13">
    <location>
        <begin position="502"/>
        <end position="680"/>
    </location>
</feature>
<keyword evidence="7 9" id="KW-0804">Transcription</keyword>
<keyword evidence="3" id="KW-0479">Metal-binding</keyword>
<dbReference type="GO" id="GO:0009653">
    <property type="term" value="P:anatomical structure morphogenesis"/>
    <property type="evidence" value="ECO:0007669"/>
    <property type="project" value="TreeGrafter"/>
</dbReference>
<evidence type="ECO:0000259" key="13">
    <source>
        <dbReference type="PROSITE" id="PS51076"/>
    </source>
</evidence>
<comment type="caution">
    <text evidence="14">The sequence shown here is derived from an EMBL/GenBank/DDBJ whole genome shotgun (WGS) entry which is preliminary data.</text>
</comment>
<evidence type="ECO:0000313" key="15">
    <source>
        <dbReference type="Proteomes" id="UP000299102"/>
    </source>
</evidence>
<dbReference type="SUPFAM" id="SSF56366">
    <property type="entry name" value="SMAD MH1 domain"/>
    <property type="match status" value="1"/>
</dbReference>
<dbReference type="GO" id="GO:0046872">
    <property type="term" value="F:metal ion binding"/>
    <property type="evidence" value="ECO:0007669"/>
    <property type="project" value="UniProtKB-KW"/>
</dbReference>
<dbReference type="InterPro" id="IPR013790">
    <property type="entry name" value="Dwarfin"/>
</dbReference>
<dbReference type="GO" id="GO:0000981">
    <property type="term" value="F:DNA-binding transcription factor activity, RNA polymerase II-specific"/>
    <property type="evidence" value="ECO:0007669"/>
    <property type="project" value="TreeGrafter"/>
</dbReference>
<dbReference type="GO" id="GO:0030154">
    <property type="term" value="P:cell differentiation"/>
    <property type="evidence" value="ECO:0007669"/>
    <property type="project" value="TreeGrafter"/>
</dbReference>
<dbReference type="SUPFAM" id="SSF49879">
    <property type="entry name" value="SMAD/FHA domain"/>
    <property type="match status" value="1"/>
</dbReference>
<dbReference type="InterPro" id="IPR017855">
    <property type="entry name" value="SMAD-like_dom_sf"/>
</dbReference>
<dbReference type="Gene3D" id="2.60.200.10">
    <property type="match status" value="1"/>
</dbReference>
<dbReference type="Pfam" id="PF03165">
    <property type="entry name" value="MH1"/>
    <property type="match status" value="1"/>
</dbReference>
<feature type="compositionally biased region" description="Low complexity" evidence="11">
    <location>
        <begin position="425"/>
        <end position="460"/>
    </location>
</feature>
<dbReference type="InterPro" id="IPR001132">
    <property type="entry name" value="SMAD_dom_Dwarfin-type"/>
</dbReference>
<feature type="coiled-coil region" evidence="10">
    <location>
        <begin position="33"/>
        <end position="60"/>
    </location>
</feature>
<dbReference type="GO" id="GO:0000978">
    <property type="term" value="F:RNA polymerase II cis-regulatory region sequence-specific DNA binding"/>
    <property type="evidence" value="ECO:0007669"/>
    <property type="project" value="TreeGrafter"/>
</dbReference>
<dbReference type="Gene3D" id="3.90.520.10">
    <property type="entry name" value="SMAD MH1 domain"/>
    <property type="match status" value="1"/>
</dbReference>
<sequence>MNTTAPTSADACLSIVHSLMCHRQGGESEGFSKRAIESLVKKLKEKRDELDSLITAITTNGAHPSKCVTIQRTLDGRLQVAGRKGFPHVIYARIWRWPDLHKNELKHVKFCQFAFDLKCDSVCVNPYHYERVVSPGIDLSGLTLQSGPSRLVKDEYSAGLGGNGMDMDTGELVTIQHHATSPRHHHTTIPHHHQQFTPTNIIINQNQVPDGVPNIFSPTHAPRAPIRPHRAGAPPQLVPPPQMGHAPSGPQLLTGSLSVGTPQIGTRVQQIGPGTPQMGPGTPQIGAGTPQMGTPQMASPRMASAPTQMSPGTPQMPSISQAMSISNPQQMVMANQRVNIAPKLEPPDSMDARAMWLPKRLNHSTMSVGMSPGGTTPLIDNTTANFFGTEQTTADSQLTQTIPVGTVSSVSQDSNPQQQNGFSGASTPVTSPAPVSSPPTTLHSQQQQQQGTWTGNNTLTYTQSLAPPPAAPLAPVDAQSHHHYYNGNPSGLLSSQPAPEYWCSVAYFELDTQVGETFKVPSSRPNVTVDGYVDPSGGNRFCLGALSNVHRTEPSERARLHIGKGVQLDLRGEGDVWLRCLSDHSVFVQSYYLDREAGRAPGDAVHKIYPSACIKSLLPTADETQARSREKEWQKLINRKGVVFHHDNARPYTSLLATLNICHSANIERVWLGSVETSTI</sequence>
<keyword evidence="10" id="KW-0175">Coiled coil</keyword>
<dbReference type="GO" id="GO:0071144">
    <property type="term" value="C:heteromeric SMAD protein complex"/>
    <property type="evidence" value="ECO:0007669"/>
    <property type="project" value="TreeGrafter"/>
</dbReference>
<dbReference type="GO" id="GO:0060395">
    <property type="term" value="P:SMAD protein signal transduction"/>
    <property type="evidence" value="ECO:0007669"/>
    <property type="project" value="TreeGrafter"/>
</dbReference>
<dbReference type="GO" id="GO:0030509">
    <property type="term" value="P:BMP signaling pathway"/>
    <property type="evidence" value="ECO:0007669"/>
    <property type="project" value="TreeGrafter"/>
</dbReference>
<dbReference type="InterPro" id="IPR036578">
    <property type="entry name" value="SMAD_MH1_sf"/>
</dbReference>
<keyword evidence="8 9" id="KW-0539">Nucleus</keyword>
<evidence type="ECO:0000256" key="11">
    <source>
        <dbReference type="SAM" id="MobiDB-lite"/>
    </source>
</evidence>
<evidence type="ECO:0000256" key="8">
    <source>
        <dbReference type="ARBA" id="ARBA00023242"/>
    </source>
</evidence>
<dbReference type="FunFam" id="3.90.520.10:FF:000002">
    <property type="entry name" value="Mothers against decapentaplegic homolog"/>
    <property type="match status" value="1"/>
</dbReference>
<comment type="similarity">
    <text evidence="1 9">Belongs to the dwarfin/SMAD family.</text>
</comment>
<proteinExistence type="inferred from homology"/>
<dbReference type="GO" id="GO:0070411">
    <property type="term" value="F:I-SMAD binding"/>
    <property type="evidence" value="ECO:0007669"/>
    <property type="project" value="TreeGrafter"/>
</dbReference>
<accession>A0A4C1SBS2</accession>
<dbReference type="InterPro" id="IPR013019">
    <property type="entry name" value="MAD_homology_MH1"/>
</dbReference>
<dbReference type="AlphaFoldDB" id="A0A4C1SBS2"/>
<evidence type="ECO:0000256" key="2">
    <source>
        <dbReference type="ARBA" id="ARBA00022490"/>
    </source>
</evidence>
<evidence type="ECO:0000256" key="7">
    <source>
        <dbReference type="ARBA" id="ARBA00023163"/>
    </source>
</evidence>
<evidence type="ECO:0000256" key="10">
    <source>
        <dbReference type="SAM" id="Coils"/>
    </source>
</evidence>
<dbReference type="Pfam" id="PF03166">
    <property type="entry name" value="MH2"/>
    <property type="match status" value="1"/>
</dbReference>
<organism evidence="14 15">
    <name type="scientific">Eumeta variegata</name>
    <name type="common">Bagworm moth</name>
    <name type="synonym">Eumeta japonica</name>
    <dbReference type="NCBI Taxonomy" id="151549"/>
    <lineage>
        <taxon>Eukaryota</taxon>
        <taxon>Metazoa</taxon>
        <taxon>Ecdysozoa</taxon>
        <taxon>Arthropoda</taxon>
        <taxon>Hexapoda</taxon>
        <taxon>Insecta</taxon>
        <taxon>Pterygota</taxon>
        <taxon>Neoptera</taxon>
        <taxon>Endopterygota</taxon>
        <taxon>Lepidoptera</taxon>
        <taxon>Glossata</taxon>
        <taxon>Ditrysia</taxon>
        <taxon>Tineoidea</taxon>
        <taxon>Psychidae</taxon>
        <taxon>Oiketicinae</taxon>
        <taxon>Eumeta</taxon>
    </lineage>
</organism>
<protein>
    <recommendedName>
        <fullName evidence="9">Mothers against decapentaplegic homolog</fullName>
        <shortName evidence="9">MAD homolog</shortName>
        <shortName evidence="9">Mothers against DPP homolog</shortName>
    </recommendedName>
    <alternativeName>
        <fullName evidence="9">SMAD family member</fullName>
    </alternativeName>
</protein>
<dbReference type="OrthoDB" id="5875866at2759"/>
<dbReference type="SMART" id="SM00523">
    <property type="entry name" value="DWA"/>
    <property type="match status" value="1"/>
</dbReference>
<feature type="compositionally biased region" description="Polar residues" evidence="11">
    <location>
        <begin position="305"/>
        <end position="317"/>
    </location>
</feature>
<dbReference type="PROSITE" id="PS51076">
    <property type="entry name" value="MH2"/>
    <property type="match status" value="1"/>
</dbReference>
<reference evidence="14 15" key="1">
    <citation type="journal article" date="2019" name="Commun. Biol.">
        <title>The bagworm genome reveals a unique fibroin gene that provides high tensile strength.</title>
        <authorList>
            <person name="Kono N."/>
            <person name="Nakamura H."/>
            <person name="Ohtoshi R."/>
            <person name="Tomita M."/>
            <person name="Numata K."/>
            <person name="Arakawa K."/>
        </authorList>
    </citation>
    <scope>NUCLEOTIDE SEQUENCE [LARGE SCALE GENOMIC DNA]</scope>
</reference>
<dbReference type="GO" id="GO:0005737">
    <property type="term" value="C:cytoplasm"/>
    <property type="evidence" value="ECO:0007669"/>
    <property type="project" value="UniProtKB-SubCell"/>
</dbReference>
<gene>
    <name evidence="14" type="primary">Smad4</name>
    <name evidence="14" type="ORF">EVAR_746_1</name>
</gene>
<feature type="region of interest" description="Disordered" evidence="11">
    <location>
        <begin position="293"/>
        <end position="317"/>
    </location>
</feature>
<dbReference type="CDD" id="cd10492">
    <property type="entry name" value="MH1_SMAD_4"/>
    <property type="match status" value="1"/>
</dbReference>
<feature type="compositionally biased region" description="Polar residues" evidence="11">
    <location>
        <begin position="407"/>
        <end position="424"/>
    </location>
</feature>
<evidence type="ECO:0000256" key="4">
    <source>
        <dbReference type="ARBA" id="ARBA00022833"/>
    </source>
</evidence>
<evidence type="ECO:0000256" key="9">
    <source>
        <dbReference type="RuleBase" id="RU361195"/>
    </source>
</evidence>
<evidence type="ECO:0000256" key="6">
    <source>
        <dbReference type="ARBA" id="ARBA00023125"/>
    </source>
</evidence>
<dbReference type="EMBL" id="BGZK01000003">
    <property type="protein sequence ID" value="GBO99612.1"/>
    <property type="molecule type" value="Genomic_DNA"/>
</dbReference>